<evidence type="ECO:0000259" key="2">
    <source>
        <dbReference type="PROSITE" id="PS50011"/>
    </source>
</evidence>
<dbReference type="InterPro" id="IPR000719">
    <property type="entry name" value="Prot_kinase_dom"/>
</dbReference>
<dbReference type="SUPFAM" id="SSF56112">
    <property type="entry name" value="Protein kinase-like (PK-like)"/>
    <property type="match status" value="1"/>
</dbReference>
<evidence type="ECO:0000313" key="3">
    <source>
        <dbReference type="EMBL" id="RIA88005.1"/>
    </source>
</evidence>
<dbReference type="PROSITE" id="PS50011">
    <property type="entry name" value="PROTEIN_KINASE_DOM"/>
    <property type="match status" value="1"/>
</dbReference>
<keyword evidence="1" id="KW-0547">Nucleotide-binding</keyword>
<dbReference type="InterPro" id="IPR011009">
    <property type="entry name" value="Kinase-like_dom_sf"/>
</dbReference>
<dbReference type="Gene3D" id="1.10.510.10">
    <property type="entry name" value="Transferase(Phosphotransferase) domain 1"/>
    <property type="match status" value="1"/>
</dbReference>
<accession>A0A397SVH6</accession>
<evidence type="ECO:0000313" key="4">
    <source>
        <dbReference type="Proteomes" id="UP000265703"/>
    </source>
</evidence>
<comment type="caution">
    <text evidence="3">The sequence shown here is derived from an EMBL/GenBank/DDBJ whole genome shotgun (WGS) entry which is preliminary data.</text>
</comment>
<proteinExistence type="predicted"/>
<organism evidence="3 4">
    <name type="scientific">Glomus cerebriforme</name>
    <dbReference type="NCBI Taxonomy" id="658196"/>
    <lineage>
        <taxon>Eukaryota</taxon>
        <taxon>Fungi</taxon>
        <taxon>Fungi incertae sedis</taxon>
        <taxon>Mucoromycota</taxon>
        <taxon>Glomeromycotina</taxon>
        <taxon>Glomeromycetes</taxon>
        <taxon>Glomerales</taxon>
        <taxon>Glomeraceae</taxon>
        <taxon>Glomus</taxon>
    </lineage>
</organism>
<dbReference type="PROSITE" id="PS00107">
    <property type="entry name" value="PROTEIN_KINASE_ATP"/>
    <property type="match status" value="1"/>
</dbReference>
<protein>
    <recommendedName>
        <fullName evidence="2">Protein kinase domain-containing protein</fullName>
    </recommendedName>
</protein>
<name>A0A397SVH6_9GLOM</name>
<dbReference type="EMBL" id="QKYT01000283">
    <property type="protein sequence ID" value="RIA88005.1"/>
    <property type="molecule type" value="Genomic_DNA"/>
</dbReference>
<reference evidence="3 4" key="1">
    <citation type="submission" date="2018-06" db="EMBL/GenBank/DDBJ databases">
        <title>Comparative genomics reveals the genomic features of Rhizophagus irregularis, R. cerebriforme, R. diaphanum and Gigaspora rosea, and their symbiotic lifestyle signature.</title>
        <authorList>
            <person name="Morin E."/>
            <person name="San Clemente H."/>
            <person name="Chen E.C.H."/>
            <person name="De La Providencia I."/>
            <person name="Hainaut M."/>
            <person name="Kuo A."/>
            <person name="Kohler A."/>
            <person name="Murat C."/>
            <person name="Tang N."/>
            <person name="Roy S."/>
            <person name="Loubradou J."/>
            <person name="Henrissat B."/>
            <person name="Grigoriev I.V."/>
            <person name="Corradi N."/>
            <person name="Roux C."/>
            <person name="Martin F.M."/>
        </authorList>
    </citation>
    <scope>NUCLEOTIDE SEQUENCE [LARGE SCALE GENOMIC DNA]</scope>
    <source>
        <strain evidence="3 4">DAOM 227022</strain>
    </source>
</reference>
<dbReference type="InterPro" id="IPR017441">
    <property type="entry name" value="Protein_kinase_ATP_BS"/>
</dbReference>
<dbReference type="STRING" id="658196.A0A397SVH6"/>
<evidence type="ECO:0000256" key="1">
    <source>
        <dbReference type="PROSITE-ProRule" id="PRU10141"/>
    </source>
</evidence>
<dbReference type="OrthoDB" id="2427446at2759"/>
<dbReference type="GO" id="GO:0004672">
    <property type="term" value="F:protein kinase activity"/>
    <property type="evidence" value="ECO:0007669"/>
    <property type="project" value="InterPro"/>
</dbReference>
<feature type="binding site" evidence="1">
    <location>
        <position position="63"/>
    </location>
    <ligand>
        <name>ATP</name>
        <dbReference type="ChEBI" id="CHEBI:30616"/>
    </ligand>
</feature>
<keyword evidence="1" id="KW-0067">ATP-binding</keyword>
<dbReference type="Proteomes" id="UP000265703">
    <property type="component" value="Unassembled WGS sequence"/>
</dbReference>
<keyword evidence="4" id="KW-1185">Reference proteome</keyword>
<feature type="domain" description="Protein kinase" evidence="2">
    <location>
        <begin position="34"/>
        <end position="105"/>
    </location>
</feature>
<sequence length="105" mass="12490">MSNETDFKESNVYIDWLENSITNEYLNYYEYSEFKNIEPIGRGSYGSVVRANWKSTNRFFALKTFNNDKITLKEVFNEIKLRREVCFNENILRFYGITKIETGGL</sequence>
<dbReference type="Pfam" id="PF00069">
    <property type="entry name" value="Pkinase"/>
    <property type="match status" value="1"/>
</dbReference>
<dbReference type="GO" id="GO:0005524">
    <property type="term" value="F:ATP binding"/>
    <property type="evidence" value="ECO:0007669"/>
    <property type="project" value="UniProtKB-UniRule"/>
</dbReference>
<dbReference type="AlphaFoldDB" id="A0A397SVH6"/>
<gene>
    <name evidence="3" type="ORF">C1645_776025</name>
</gene>